<keyword evidence="2" id="KW-1185">Reference proteome</keyword>
<organism evidence="1 2">
    <name type="scientific">Rhodocytophaga aerolata</name>
    <dbReference type="NCBI Taxonomy" id="455078"/>
    <lineage>
        <taxon>Bacteria</taxon>
        <taxon>Pseudomonadati</taxon>
        <taxon>Bacteroidota</taxon>
        <taxon>Cytophagia</taxon>
        <taxon>Cytophagales</taxon>
        <taxon>Rhodocytophagaceae</taxon>
        <taxon>Rhodocytophaga</taxon>
    </lineage>
</organism>
<evidence type="ECO:0000313" key="2">
    <source>
        <dbReference type="Proteomes" id="UP001168528"/>
    </source>
</evidence>
<reference evidence="1" key="1">
    <citation type="submission" date="2023-07" db="EMBL/GenBank/DDBJ databases">
        <title>The genome sequence of Rhodocytophaga aerolata KACC 12507.</title>
        <authorList>
            <person name="Zhang X."/>
        </authorList>
    </citation>
    <scope>NUCLEOTIDE SEQUENCE</scope>
    <source>
        <strain evidence="1">KACC 12507</strain>
    </source>
</reference>
<accession>A0ABT8RKT6</accession>
<dbReference type="RefSeq" id="WP_302042369.1">
    <property type="nucleotide sequence ID" value="NZ_JAUKPO010000067.1"/>
</dbReference>
<dbReference type="Proteomes" id="UP001168528">
    <property type="component" value="Unassembled WGS sequence"/>
</dbReference>
<protein>
    <submittedName>
        <fullName evidence="1">Uncharacterized protein</fullName>
    </submittedName>
</protein>
<sequence length="151" mass="17413">MTLIQLLLVIVLTDTTPAYEQLAVDHFFESLVSQKYPDLKSVELATKTDTSIHFGIVYNCTQWDEKTKKEISTLSTDAPKELKLPESSIPIKNIRDRSGRLKIYVSSRKKIGDSYVVKIMAYRKLRFVDHFFYQFDNNGRLIGSCEQSEII</sequence>
<comment type="caution">
    <text evidence="1">The sequence shown here is derived from an EMBL/GenBank/DDBJ whole genome shotgun (WGS) entry which is preliminary data.</text>
</comment>
<dbReference type="EMBL" id="JAUKPO010000067">
    <property type="protein sequence ID" value="MDO1451572.1"/>
    <property type="molecule type" value="Genomic_DNA"/>
</dbReference>
<proteinExistence type="predicted"/>
<name>A0ABT8RKT6_9BACT</name>
<evidence type="ECO:0000313" key="1">
    <source>
        <dbReference type="EMBL" id="MDO1451572.1"/>
    </source>
</evidence>
<gene>
    <name evidence="1" type="ORF">Q0590_35195</name>
</gene>